<evidence type="ECO:0000313" key="4">
    <source>
        <dbReference type="Proteomes" id="UP000695562"/>
    </source>
</evidence>
<feature type="transmembrane region" description="Helical" evidence="2">
    <location>
        <begin position="14"/>
        <end position="36"/>
    </location>
</feature>
<proteinExistence type="predicted"/>
<keyword evidence="2" id="KW-0812">Transmembrane</keyword>
<keyword evidence="2" id="KW-0472">Membrane</keyword>
<feature type="compositionally biased region" description="Low complexity" evidence="1">
    <location>
        <begin position="254"/>
        <end position="272"/>
    </location>
</feature>
<dbReference type="AlphaFoldDB" id="A0A8J4PWT3"/>
<feature type="transmembrane region" description="Helical" evidence="2">
    <location>
        <begin position="118"/>
        <end position="142"/>
    </location>
</feature>
<dbReference type="EMBL" id="AJWJ01000108">
    <property type="protein sequence ID" value="KAF2075232.1"/>
    <property type="molecule type" value="Genomic_DNA"/>
</dbReference>
<dbReference type="OrthoDB" id="19974at2759"/>
<evidence type="ECO:0000313" key="3">
    <source>
        <dbReference type="EMBL" id="KAF2075232.1"/>
    </source>
</evidence>
<dbReference type="Proteomes" id="UP000695562">
    <property type="component" value="Unassembled WGS sequence"/>
</dbReference>
<feature type="region of interest" description="Disordered" evidence="1">
    <location>
        <begin position="254"/>
        <end position="299"/>
    </location>
</feature>
<name>A0A8J4PWT3_9MYCE</name>
<sequence length="299" mass="33882">MRKFYWNKRIMHRYLAYAVMIPLTMTAVTGFLYKILLDVIGVQKEKIKFLLKLHQMSILFPNSAVFYTTLLTTIVTALVVFGYSMIYNPLWSRSSRSGRNNRFVPQSMREYHHRYSSVIFIILLFMTLSGGVYRFLRAVVGIEKEDIHWLLELHHMGFLPNWLSVIWVTFAFLCIFSLLVSGGRILPLINSLFRPSKYQVLASGTSTPPTPSANDISIIVASGGSSSGGSGNIDTLGNHDINEIDVEEETYPINSAYNNNSNNNNHSILNTSPTDIDYQHYNSSSSSLSPRDNDLKDSF</sequence>
<evidence type="ECO:0000256" key="2">
    <source>
        <dbReference type="SAM" id="Phobius"/>
    </source>
</evidence>
<comment type="caution">
    <text evidence="3">The sequence shown here is derived from an EMBL/GenBank/DDBJ whole genome shotgun (WGS) entry which is preliminary data.</text>
</comment>
<keyword evidence="2" id="KW-1133">Transmembrane helix</keyword>
<gene>
    <name evidence="3" type="ORF">CYY_003450</name>
</gene>
<feature type="transmembrane region" description="Helical" evidence="2">
    <location>
        <begin position="162"/>
        <end position="186"/>
    </location>
</feature>
<evidence type="ECO:0000256" key="1">
    <source>
        <dbReference type="SAM" id="MobiDB-lite"/>
    </source>
</evidence>
<reference evidence="3" key="1">
    <citation type="submission" date="2020-01" db="EMBL/GenBank/DDBJ databases">
        <title>Development of genomics and gene disruption for Polysphondylium violaceum indicates a role for the polyketide synthase stlB in stalk morphogenesis.</title>
        <authorList>
            <person name="Narita B."/>
            <person name="Kawabe Y."/>
            <person name="Kin K."/>
            <person name="Saito T."/>
            <person name="Gibbs R."/>
            <person name="Kuspa A."/>
            <person name="Muzny D."/>
            <person name="Queller D."/>
            <person name="Richards S."/>
            <person name="Strassman J."/>
            <person name="Sucgang R."/>
            <person name="Worley K."/>
            <person name="Schaap P."/>
        </authorList>
    </citation>
    <scope>NUCLEOTIDE SEQUENCE</scope>
    <source>
        <strain evidence="3">QSvi11</strain>
    </source>
</reference>
<organism evidence="3 4">
    <name type="scientific">Polysphondylium violaceum</name>
    <dbReference type="NCBI Taxonomy" id="133409"/>
    <lineage>
        <taxon>Eukaryota</taxon>
        <taxon>Amoebozoa</taxon>
        <taxon>Evosea</taxon>
        <taxon>Eumycetozoa</taxon>
        <taxon>Dictyostelia</taxon>
        <taxon>Dictyosteliales</taxon>
        <taxon>Dictyosteliaceae</taxon>
        <taxon>Polysphondylium</taxon>
    </lineage>
</organism>
<accession>A0A8J4PWT3</accession>
<protein>
    <submittedName>
        <fullName evidence="3">Uncharacterized protein</fullName>
    </submittedName>
</protein>
<keyword evidence="4" id="KW-1185">Reference proteome</keyword>
<feature type="transmembrane region" description="Helical" evidence="2">
    <location>
        <begin position="64"/>
        <end position="86"/>
    </location>
</feature>